<keyword evidence="7" id="KW-0614">Plasmid</keyword>
<dbReference type="GO" id="GO:0000287">
    <property type="term" value="F:magnesium ion binding"/>
    <property type="evidence" value="ECO:0007669"/>
    <property type="project" value="UniProtKB-UniRule"/>
</dbReference>
<protein>
    <recommendedName>
        <fullName evidence="5">Ribonuclease VapC</fullName>
        <shortName evidence="5">RNase VapC</shortName>
        <ecNumber evidence="5">3.1.-.-</ecNumber>
    </recommendedName>
    <alternativeName>
        <fullName evidence="5">Toxin VapC</fullName>
    </alternativeName>
</protein>
<proteinExistence type="inferred from homology"/>
<dbReference type="EC" id="3.1.-.-" evidence="5"/>
<comment type="similarity">
    <text evidence="5">Belongs to the PINc/VapC protein family.</text>
</comment>
<keyword evidence="3 5" id="KW-0479">Metal-binding</keyword>
<dbReference type="InterPro" id="IPR051619">
    <property type="entry name" value="TypeII_TA_RNase_PINc/VapC"/>
</dbReference>
<keyword evidence="5" id="KW-0460">Magnesium</keyword>
<evidence type="ECO:0000256" key="1">
    <source>
        <dbReference type="ARBA" id="ARBA00022649"/>
    </source>
</evidence>
<evidence type="ECO:0000313" key="8">
    <source>
        <dbReference type="Proteomes" id="UP000234752"/>
    </source>
</evidence>
<dbReference type="CDD" id="cd09874">
    <property type="entry name" value="PIN_MT3492-like"/>
    <property type="match status" value="1"/>
</dbReference>
<feature type="domain" description="PIN" evidence="6">
    <location>
        <begin position="4"/>
        <end position="131"/>
    </location>
</feature>
<name>A0A2K9NL83_9PROT</name>
<dbReference type="AlphaFoldDB" id="A0A2K9NL83"/>
<accession>A0A2K9NL83</accession>
<dbReference type="SUPFAM" id="SSF88723">
    <property type="entry name" value="PIN domain-like"/>
    <property type="match status" value="1"/>
</dbReference>
<dbReference type="InterPro" id="IPR029060">
    <property type="entry name" value="PIN-like_dom_sf"/>
</dbReference>
<reference evidence="7 8" key="1">
    <citation type="submission" date="2017-12" db="EMBL/GenBank/DDBJ databases">
        <title>Genomes of bacteria within cyanobacterial aggregates.</title>
        <authorList>
            <person name="Cai H."/>
        </authorList>
    </citation>
    <scope>NUCLEOTIDE SEQUENCE [LARGE SCALE GENOMIC DNA]</scope>
    <source>
        <strain evidence="7 8">TH16</strain>
        <plasmid evidence="7 8">unnamed2</plasmid>
    </source>
</reference>
<dbReference type="OrthoDB" id="7204339at2"/>
<keyword evidence="4 5" id="KW-0378">Hydrolase</keyword>
<dbReference type="PANTHER" id="PTHR35901:SF1">
    <property type="entry name" value="EXONUCLEASE VAPC9"/>
    <property type="match status" value="1"/>
</dbReference>
<dbReference type="InterPro" id="IPR022907">
    <property type="entry name" value="VapC_family"/>
</dbReference>
<keyword evidence="1 5" id="KW-1277">Toxin-antitoxin system</keyword>
<dbReference type="Proteomes" id="UP000234752">
    <property type="component" value="Plasmid unnamed2"/>
</dbReference>
<dbReference type="PANTHER" id="PTHR35901">
    <property type="entry name" value="RIBONUCLEASE VAPC3"/>
    <property type="match status" value="1"/>
</dbReference>
<dbReference type="InterPro" id="IPR002716">
    <property type="entry name" value="PIN_dom"/>
</dbReference>
<organism evidence="7 8">
    <name type="scientific">Niveispirillum cyanobacteriorum</name>
    <dbReference type="NCBI Taxonomy" id="1612173"/>
    <lineage>
        <taxon>Bacteria</taxon>
        <taxon>Pseudomonadati</taxon>
        <taxon>Pseudomonadota</taxon>
        <taxon>Alphaproteobacteria</taxon>
        <taxon>Rhodospirillales</taxon>
        <taxon>Azospirillaceae</taxon>
        <taxon>Niveispirillum</taxon>
    </lineage>
</organism>
<evidence type="ECO:0000259" key="6">
    <source>
        <dbReference type="Pfam" id="PF01850"/>
    </source>
</evidence>
<dbReference type="GO" id="GO:0004540">
    <property type="term" value="F:RNA nuclease activity"/>
    <property type="evidence" value="ECO:0007669"/>
    <property type="project" value="InterPro"/>
</dbReference>
<dbReference type="EMBL" id="CP025614">
    <property type="protein sequence ID" value="AUN33830.1"/>
    <property type="molecule type" value="Genomic_DNA"/>
</dbReference>
<dbReference type="KEGG" id="ncb:C0V82_25840"/>
<evidence type="ECO:0000256" key="4">
    <source>
        <dbReference type="ARBA" id="ARBA00022801"/>
    </source>
</evidence>
<dbReference type="Pfam" id="PF01850">
    <property type="entry name" value="PIN"/>
    <property type="match status" value="1"/>
</dbReference>
<dbReference type="GO" id="GO:0016787">
    <property type="term" value="F:hydrolase activity"/>
    <property type="evidence" value="ECO:0007669"/>
    <property type="project" value="UniProtKB-KW"/>
</dbReference>
<evidence type="ECO:0000256" key="5">
    <source>
        <dbReference type="HAMAP-Rule" id="MF_00265"/>
    </source>
</evidence>
<comment type="cofactor">
    <cofactor evidence="5">
        <name>Mg(2+)</name>
        <dbReference type="ChEBI" id="CHEBI:18420"/>
    </cofactor>
</comment>
<keyword evidence="2 5" id="KW-0540">Nuclease</keyword>
<keyword evidence="8" id="KW-1185">Reference proteome</keyword>
<dbReference type="GO" id="GO:0090729">
    <property type="term" value="F:toxin activity"/>
    <property type="evidence" value="ECO:0007669"/>
    <property type="project" value="UniProtKB-KW"/>
</dbReference>
<sequence>MMLYLDTSILVTVFTPEPETPKVQNWLEARMAEHLVISDWVITEFSAALSLKLRTGQVSGDQRARALNLFNRAVADNISIAPVVQKHFTLATRFANQASSGLRAGDALHLAIAADIGAVLCTRDRRLLEAAIAQAVPALAP</sequence>
<keyword evidence="5" id="KW-0800">Toxin</keyword>
<dbReference type="Gene3D" id="3.40.50.1010">
    <property type="entry name" value="5'-nuclease"/>
    <property type="match status" value="1"/>
</dbReference>
<comment type="function">
    <text evidence="5">Toxic component of a toxin-antitoxin (TA) system. An RNase.</text>
</comment>
<feature type="binding site" evidence="5">
    <location>
        <position position="6"/>
    </location>
    <ligand>
        <name>Mg(2+)</name>
        <dbReference type="ChEBI" id="CHEBI:18420"/>
    </ligand>
</feature>
<gene>
    <name evidence="5" type="primary">vapC</name>
    <name evidence="7" type="ORF">C0V82_25840</name>
</gene>
<dbReference type="HAMAP" id="MF_00265">
    <property type="entry name" value="VapC_Nob1"/>
    <property type="match status" value="1"/>
</dbReference>
<evidence type="ECO:0000313" key="7">
    <source>
        <dbReference type="EMBL" id="AUN33830.1"/>
    </source>
</evidence>
<geneLocation type="plasmid" evidence="7 8">
    <name>unnamed2</name>
</geneLocation>
<evidence type="ECO:0000256" key="2">
    <source>
        <dbReference type="ARBA" id="ARBA00022722"/>
    </source>
</evidence>
<feature type="binding site" evidence="5">
    <location>
        <position position="106"/>
    </location>
    <ligand>
        <name>Mg(2+)</name>
        <dbReference type="ChEBI" id="CHEBI:18420"/>
    </ligand>
</feature>
<evidence type="ECO:0000256" key="3">
    <source>
        <dbReference type="ARBA" id="ARBA00022723"/>
    </source>
</evidence>